<dbReference type="InterPro" id="IPR049326">
    <property type="entry name" value="Rhodopsin_dom_fungi"/>
</dbReference>
<dbReference type="InterPro" id="IPR008427">
    <property type="entry name" value="Extracellular_membr_CFEM_dom"/>
</dbReference>
<feature type="transmembrane region" description="Helical" evidence="15">
    <location>
        <begin position="140"/>
        <end position="161"/>
    </location>
</feature>
<dbReference type="Proteomes" id="UP000811619">
    <property type="component" value="Unassembled WGS sequence"/>
</dbReference>
<proteinExistence type="inferred from homology"/>
<comment type="subcellular location">
    <subcellularLocation>
        <location evidence="2">Membrane</location>
        <topology evidence="2">Lipid-anchor</topology>
        <topology evidence="2">GPI-anchor</topology>
    </subcellularLocation>
    <subcellularLocation>
        <location evidence="1">Membrane</location>
        <topology evidence="1">Multi-pass membrane protein</topology>
    </subcellularLocation>
    <subcellularLocation>
        <location evidence="3">Secreted</location>
    </subcellularLocation>
</comment>
<feature type="region of interest" description="Disordered" evidence="14">
    <location>
        <begin position="1"/>
        <end position="21"/>
    </location>
</feature>
<comment type="similarity">
    <text evidence="4">Belongs to the RBT5 family.</text>
</comment>
<feature type="transmembrane region" description="Helical" evidence="15">
    <location>
        <begin position="109"/>
        <end position="128"/>
    </location>
</feature>
<keyword evidence="9 15" id="KW-1133">Transmembrane helix</keyword>
<gene>
    <name evidence="17" type="ORF">E4U42_007272</name>
</gene>
<keyword evidence="6" id="KW-0325">Glycoprotein</keyword>
<evidence type="ECO:0000256" key="3">
    <source>
        <dbReference type="ARBA" id="ARBA00004613"/>
    </source>
</evidence>
<keyword evidence="11" id="KW-1015">Disulfide bond</keyword>
<evidence type="ECO:0000256" key="8">
    <source>
        <dbReference type="ARBA" id="ARBA00022729"/>
    </source>
</evidence>
<evidence type="ECO:0000256" key="14">
    <source>
        <dbReference type="SAM" id="MobiDB-lite"/>
    </source>
</evidence>
<evidence type="ECO:0000256" key="11">
    <source>
        <dbReference type="ARBA" id="ARBA00023157"/>
    </source>
</evidence>
<sequence>MVGGCEAGGALSSSATRLSSSSPPIRLLNVPKYLSSLPACGAACVNASITAQKCADVTSCICSPDHVFKDQTQRCLESSCSLSEQFIAKNTTEAACGRPPRDKSRKYDATSISLCVVTGILVVMRVIFKQWFSYQKQLSLDDWVIILSAAVGLPCTILNTAGLTANGLGKDAWTLRSSDLVEFGRYFFVQQILYLVLMTFIKVSLLCFYLSIFPNRRVRLLLWLTVAANLAWGFVCIVITIFQCSPVQNYWLRYLQQEGTGKCLNMNLLGWGNGAVSVAIDIWIIGIPMYQMRKLDLGWRKKIGAVVMFLTGAFVTIVSILRLQSLAYFYSSSNPTWDLWYTAWWSTIEINVGLMCACLPTVRVILVRLWPDVFGSTIYSRSSIFGSTLRSSSNHGLVAQQQAMRYQSSEVRLVKTPTRIKEEDCESQSSKAAPRPQAGQLAPPPKSARKGLHKSLPPLPPMEKR</sequence>
<evidence type="ECO:0000256" key="13">
    <source>
        <dbReference type="ARBA" id="ARBA00038359"/>
    </source>
</evidence>
<keyword evidence="18" id="KW-1185">Reference proteome</keyword>
<dbReference type="PANTHER" id="PTHR33048">
    <property type="entry name" value="PTH11-LIKE INTEGRAL MEMBRANE PROTEIN (AFU_ORTHOLOGUE AFUA_5G11245)"/>
    <property type="match status" value="1"/>
</dbReference>
<feature type="compositionally biased region" description="Low complexity" evidence="14">
    <location>
        <begin position="10"/>
        <end position="21"/>
    </location>
</feature>
<dbReference type="PANTHER" id="PTHR33048:SF143">
    <property type="entry name" value="EXTRACELLULAR MEMBRANE PROTEIN CFEM DOMAIN-CONTAINING PROTEIN-RELATED"/>
    <property type="match status" value="1"/>
</dbReference>
<dbReference type="EMBL" id="SRPY01000819">
    <property type="protein sequence ID" value="KAG5917341.1"/>
    <property type="molecule type" value="Genomic_DNA"/>
</dbReference>
<comment type="similarity">
    <text evidence="13">Belongs to the SAT4 family.</text>
</comment>
<evidence type="ECO:0000256" key="7">
    <source>
        <dbReference type="ARBA" id="ARBA00022692"/>
    </source>
</evidence>
<evidence type="ECO:0000256" key="2">
    <source>
        <dbReference type="ARBA" id="ARBA00004589"/>
    </source>
</evidence>
<keyword evidence="7 15" id="KW-0812">Transmembrane</keyword>
<evidence type="ECO:0000256" key="15">
    <source>
        <dbReference type="SAM" id="Phobius"/>
    </source>
</evidence>
<dbReference type="SMART" id="SM00747">
    <property type="entry name" value="CFEM"/>
    <property type="match status" value="1"/>
</dbReference>
<reference evidence="17" key="1">
    <citation type="journal article" date="2020" name="bioRxiv">
        <title>Whole genome comparisons of ergot fungi reveals the divergence and evolution of species within the genus Claviceps are the result of varying mechanisms driving genome evolution and host range expansion.</title>
        <authorList>
            <person name="Wyka S.A."/>
            <person name="Mondo S.J."/>
            <person name="Liu M."/>
            <person name="Dettman J."/>
            <person name="Nalam V."/>
            <person name="Broders K.D."/>
        </authorList>
    </citation>
    <scope>NUCLEOTIDE SEQUENCE</scope>
    <source>
        <strain evidence="17">CCC 489</strain>
    </source>
</reference>
<evidence type="ECO:0000256" key="10">
    <source>
        <dbReference type="ARBA" id="ARBA00023136"/>
    </source>
</evidence>
<dbReference type="AlphaFoldDB" id="A0A8K0J439"/>
<keyword evidence="6" id="KW-0336">GPI-anchor</keyword>
<feature type="domain" description="CFEM" evidence="16">
    <location>
        <begin position="33"/>
        <end position="97"/>
    </location>
</feature>
<keyword evidence="12" id="KW-0449">Lipoprotein</keyword>
<protein>
    <recommendedName>
        <fullName evidence="16">CFEM domain-containing protein</fullName>
    </recommendedName>
</protein>
<keyword evidence="8" id="KW-0732">Signal</keyword>
<comment type="caution">
    <text evidence="17">The sequence shown here is derived from an EMBL/GenBank/DDBJ whole genome shotgun (WGS) entry which is preliminary data.</text>
</comment>
<evidence type="ECO:0000256" key="5">
    <source>
        <dbReference type="ARBA" id="ARBA00022525"/>
    </source>
</evidence>
<organism evidence="17 18">
    <name type="scientific">Claviceps africana</name>
    <dbReference type="NCBI Taxonomy" id="83212"/>
    <lineage>
        <taxon>Eukaryota</taxon>
        <taxon>Fungi</taxon>
        <taxon>Dikarya</taxon>
        <taxon>Ascomycota</taxon>
        <taxon>Pezizomycotina</taxon>
        <taxon>Sordariomycetes</taxon>
        <taxon>Hypocreomycetidae</taxon>
        <taxon>Hypocreales</taxon>
        <taxon>Clavicipitaceae</taxon>
        <taxon>Claviceps</taxon>
    </lineage>
</organism>
<dbReference type="GO" id="GO:0005576">
    <property type="term" value="C:extracellular region"/>
    <property type="evidence" value="ECO:0007669"/>
    <property type="project" value="UniProtKB-SubCell"/>
</dbReference>
<dbReference type="Pfam" id="PF05730">
    <property type="entry name" value="CFEM"/>
    <property type="match status" value="1"/>
</dbReference>
<name>A0A8K0J439_9HYPO</name>
<keyword evidence="10 15" id="KW-0472">Membrane</keyword>
<evidence type="ECO:0000256" key="9">
    <source>
        <dbReference type="ARBA" id="ARBA00022989"/>
    </source>
</evidence>
<dbReference type="Pfam" id="PF20684">
    <property type="entry name" value="Fung_rhodopsin"/>
    <property type="match status" value="1"/>
</dbReference>
<evidence type="ECO:0000313" key="17">
    <source>
        <dbReference type="EMBL" id="KAG5917341.1"/>
    </source>
</evidence>
<feature type="transmembrane region" description="Helical" evidence="15">
    <location>
        <begin position="303"/>
        <end position="323"/>
    </location>
</feature>
<evidence type="ECO:0000256" key="1">
    <source>
        <dbReference type="ARBA" id="ARBA00004141"/>
    </source>
</evidence>
<dbReference type="InterPro" id="IPR052337">
    <property type="entry name" value="SAT4-like"/>
</dbReference>
<feature type="region of interest" description="Disordered" evidence="14">
    <location>
        <begin position="417"/>
        <end position="465"/>
    </location>
</feature>
<feature type="transmembrane region" description="Helical" evidence="15">
    <location>
        <begin position="343"/>
        <end position="366"/>
    </location>
</feature>
<keyword evidence="5" id="KW-0964">Secreted</keyword>
<evidence type="ECO:0000256" key="4">
    <source>
        <dbReference type="ARBA" id="ARBA00010031"/>
    </source>
</evidence>
<feature type="transmembrane region" description="Helical" evidence="15">
    <location>
        <begin position="220"/>
        <end position="242"/>
    </location>
</feature>
<dbReference type="OrthoDB" id="2496787at2759"/>
<evidence type="ECO:0000313" key="18">
    <source>
        <dbReference type="Proteomes" id="UP000811619"/>
    </source>
</evidence>
<feature type="transmembrane region" description="Helical" evidence="15">
    <location>
        <begin position="268"/>
        <end position="291"/>
    </location>
</feature>
<dbReference type="GO" id="GO:0098552">
    <property type="term" value="C:side of membrane"/>
    <property type="evidence" value="ECO:0007669"/>
    <property type="project" value="UniProtKB-KW"/>
</dbReference>
<evidence type="ECO:0000259" key="16">
    <source>
        <dbReference type="SMART" id="SM00747"/>
    </source>
</evidence>
<accession>A0A8K0J439</accession>
<evidence type="ECO:0000256" key="6">
    <source>
        <dbReference type="ARBA" id="ARBA00022622"/>
    </source>
</evidence>
<evidence type="ECO:0000256" key="12">
    <source>
        <dbReference type="ARBA" id="ARBA00023288"/>
    </source>
</evidence>
<feature type="transmembrane region" description="Helical" evidence="15">
    <location>
        <begin position="192"/>
        <end position="213"/>
    </location>
</feature>